<organism evidence="2 3">
    <name type="scientific">Vitis vinifera</name>
    <name type="common">Grape</name>
    <dbReference type="NCBI Taxonomy" id="29760"/>
    <lineage>
        <taxon>Eukaryota</taxon>
        <taxon>Viridiplantae</taxon>
        <taxon>Streptophyta</taxon>
        <taxon>Embryophyta</taxon>
        <taxon>Tracheophyta</taxon>
        <taxon>Spermatophyta</taxon>
        <taxon>Magnoliopsida</taxon>
        <taxon>eudicotyledons</taxon>
        <taxon>Gunneridae</taxon>
        <taxon>Pentapetalae</taxon>
        <taxon>rosids</taxon>
        <taxon>Vitales</taxon>
        <taxon>Vitaceae</taxon>
        <taxon>Viteae</taxon>
        <taxon>Vitis</taxon>
    </lineage>
</organism>
<comment type="caution">
    <text evidence="2">The sequence shown here is derived from an EMBL/GenBank/DDBJ whole genome shotgun (WGS) entry which is preliminary data.</text>
</comment>
<evidence type="ECO:0000313" key="3">
    <source>
        <dbReference type="Proteomes" id="UP000288805"/>
    </source>
</evidence>
<reference evidence="2 3" key="1">
    <citation type="journal article" date="2018" name="PLoS Genet.">
        <title>Population sequencing reveals clonal diversity and ancestral inbreeding in the grapevine cultivar Chardonnay.</title>
        <authorList>
            <person name="Roach M.J."/>
            <person name="Johnson D.L."/>
            <person name="Bohlmann J."/>
            <person name="van Vuuren H.J."/>
            <person name="Jones S.J."/>
            <person name="Pretorius I.S."/>
            <person name="Schmidt S.A."/>
            <person name="Borneman A.R."/>
        </authorList>
    </citation>
    <scope>NUCLEOTIDE SEQUENCE [LARGE SCALE GENOMIC DNA]</scope>
    <source>
        <strain evidence="3">cv. Chardonnay</strain>
        <tissue evidence="2">Leaf</tissue>
    </source>
</reference>
<sequence length="118" mass="13285">MGRWETEDKQCPNLDCLKLWGRSLWNLKGGVRFSYLGGTYFLAEFELAEEAERVLRRGNRRVQDKHFQLERWGLEAGCFAMEFIKPLLGEGGGAPSQFLESGSVQKIGGQLWRAGGCG</sequence>
<dbReference type="Pfam" id="PF14111">
    <property type="entry name" value="DUF4283"/>
    <property type="match status" value="1"/>
</dbReference>
<dbReference type="Proteomes" id="UP000288805">
    <property type="component" value="Unassembled WGS sequence"/>
</dbReference>
<proteinExistence type="predicted"/>
<protein>
    <recommendedName>
        <fullName evidence="1">DUF4283 domain-containing protein</fullName>
    </recommendedName>
</protein>
<accession>A0A438D0I0</accession>
<evidence type="ECO:0000259" key="1">
    <source>
        <dbReference type="Pfam" id="PF14111"/>
    </source>
</evidence>
<evidence type="ECO:0000313" key="2">
    <source>
        <dbReference type="EMBL" id="RVW28980.1"/>
    </source>
</evidence>
<dbReference type="AlphaFoldDB" id="A0A438D0I0"/>
<gene>
    <name evidence="2" type="ORF">CK203_113188</name>
</gene>
<name>A0A438D0I0_VITVI</name>
<dbReference type="EMBL" id="QGNW01001868">
    <property type="protein sequence ID" value="RVW28980.1"/>
    <property type="molecule type" value="Genomic_DNA"/>
</dbReference>
<feature type="domain" description="DUF4283" evidence="1">
    <location>
        <begin position="2"/>
        <end position="78"/>
    </location>
</feature>
<dbReference type="InterPro" id="IPR025558">
    <property type="entry name" value="DUF4283"/>
</dbReference>